<organism>
    <name type="scientific">Ixodes scapularis</name>
    <name type="common">Black-legged tick</name>
    <name type="synonym">Deer tick</name>
    <dbReference type="NCBI Taxonomy" id="6945"/>
    <lineage>
        <taxon>Eukaryota</taxon>
        <taxon>Metazoa</taxon>
        <taxon>Ecdysozoa</taxon>
        <taxon>Arthropoda</taxon>
        <taxon>Chelicerata</taxon>
        <taxon>Arachnida</taxon>
        <taxon>Acari</taxon>
        <taxon>Parasitiformes</taxon>
        <taxon>Ixodida</taxon>
        <taxon>Ixodoidea</taxon>
        <taxon>Ixodidae</taxon>
        <taxon>Ixodinae</taxon>
        <taxon>Ixodes</taxon>
    </lineage>
</organism>
<reference evidence="6" key="2">
    <citation type="submission" date="2020-05" db="UniProtKB">
        <authorList>
            <consortium name="EnsemblMetazoa"/>
        </authorList>
    </citation>
    <scope>IDENTIFICATION</scope>
    <source>
        <strain evidence="6">wikel</strain>
    </source>
</reference>
<dbReference type="GO" id="GO:0006508">
    <property type="term" value="P:proteolysis"/>
    <property type="evidence" value="ECO:0007669"/>
    <property type="project" value="UniProtKB-KW"/>
</dbReference>
<dbReference type="EMBL" id="ABJB010334706">
    <property type="status" value="NOT_ANNOTATED_CDS"/>
    <property type="molecule type" value="Genomic_DNA"/>
</dbReference>
<dbReference type="EnsemblMetazoa" id="ISCW016417-RA">
    <property type="protein sequence ID" value="ISCW016417-PA"/>
    <property type="gene ID" value="ISCW016417"/>
</dbReference>
<keyword evidence="1" id="KW-1015">Disulfide bond</keyword>
<evidence type="ECO:0000313" key="5">
    <source>
        <dbReference type="EMBL" id="EEC01013.1"/>
    </source>
</evidence>
<dbReference type="EMBL" id="ABJB010597945">
    <property type="status" value="NOT_ANNOTATED_CDS"/>
    <property type="molecule type" value="Genomic_DNA"/>
</dbReference>
<dbReference type="PROSITE" id="PS50240">
    <property type="entry name" value="TRYPSIN_DOM"/>
    <property type="match status" value="1"/>
</dbReference>
<feature type="compositionally biased region" description="Basic and acidic residues" evidence="3">
    <location>
        <begin position="314"/>
        <end position="332"/>
    </location>
</feature>
<feature type="region of interest" description="Disordered" evidence="3">
    <location>
        <begin position="265"/>
        <end position="342"/>
    </location>
</feature>
<dbReference type="GO" id="GO:0004252">
    <property type="term" value="F:serine-type endopeptidase activity"/>
    <property type="evidence" value="ECO:0007669"/>
    <property type="project" value="UniProtKB-EC"/>
</dbReference>
<feature type="domain" description="Peptidase S1" evidence="4">
    <location>
        <begin position="98"/>
        <end position="252"/>
    </location>
</feature>
<dbReference type="STRING" id="6945.B7P341"/>
<dbReference type="InterPro" id="IPR001254">
    <property type="entry name" value="Trypsin_dom"/>
</dbReference>
<feature type="compositionally biased region" description="Basic and acidic residues" evidence="3">
    <location>
        <begin position="79"/>
        <end position="88"/>
    </location>
</feature>
<dbReference type="VEuPathDB" id="VectorBase:ISCW016417"/>
<dbReference type="GO" id="GO:0005615">
    <property type="term" value="C:extracellular space"/>
    <property type="evidence" value="ECO:0000318"/>
    <property type="project" value="GO_Central"/>
</dbReference>
<dbReference type="EMBL" id="ABJB010771812">
    <property type="status" value="NOT_ANNOTATED_CDS"/>
    <property type="molecule type" value="Genomic_DNA"/>
</dbReference>
<comment type="similarity">
    <text evidence="2">Belongs to the peptidase S1 family. CLIP subfamily.</text>
</comment>
<dbReference type="SMART" id="SM00020">
    <property type="entry name" value="Tryp_SPc"/>
    <property type="match status" value="1"/>
</dbReference>
<dbReference type="InterPro" id="IPR051487">
    <property type="entry name" value="Ser/Thr_Proteases_Immune/Dev"/>
</dbReference>
<name>B7P341_IXOSC</name>
<dbReference type="EMBL" id="ABJB010921857">
    <property type="status" value="NOT_ANNOTATED_CDS"/>
    <property type="molecule type" value="Genomic_DNA"/>
</dbReference>
<dbReference type="GO" id="GO:0045087">
    <property type="term" value="P:innate immune response"/>
    <property type="evidence" value="ECO:0000318"/>
    <property type="project" value="GO_Central"/>
</dbReference>
<evidence type="ECO:0000259" key="4">
    <source>
        <dbReference type="PROSITE" id="PS50240"/>
    </source>
</evidence>
<dbReference type="EC" id="3.4.21.34" evidence="5"/>
<dbReference type="HOGENOM" id="CLU_812061_0_0_1"/>
<gene>
    <name evidence="5" type="ORF">IscW_ISCW016417</name>
</gene>
<dbReference type="InParanoid" id="B7P341"/>
<dbReference type="AlphaFoldDB" id="B7P341"/>
<dbReference type="InterPro" id="IPR009003">
    <property type="entry name" value="Peptidase_S1_PA"/>
</dbReference>
<keyword evidence="5" id="KW-0645">Protease</keyword>
<evidence type="ECO:0000313" key="6">
    <source>
        <dbReference type="EnsemblMetazoa" id="ISCW016417-PA"/>
    </source>
</evidence>
<dbReference type="EMBL" id="ABJB010958727">
    <property type="status" value="NOT_ANNOTATED_CDS"/>
    <property type="molecule type" value="Genomic_DNA"/>
</dbReference>
<dbReference type="EMBL" id="DS626493">
    <property type="protein sequence ID" value="EEC01013.1"/>
    <property type="molecule type" value="Genomic_DNA"/>
</dbReference>
<dbReference type="Pfam" id="PF00089">
    <property type="entry name" value="Trypsin"/>
    <property type="match status" value="1"/>
</dbReference>
<reference evidence="5 7" key="1">
    <citation type="submission" date="2008-03" db="EMBL/GenBank/DDBJ databases">
        <title>Annotation of Ixodes scapularis.</title>
        <authorList>
            <consortium name="Ixodes scapularis Genome Project Consortium"/>
            <person name="Caler E."/>
            <person name="Hannick L.I."/>
            <person name="Bidwell S."/>
            <person name="Joardar V."/>
            <person name="Thiagarajan M."/>
            <person name="Amedeo P."/>
            <person name="Galinsky K.J."/>
            <person name="Schobel S."/>
            <person name="Inman J."/>
            <person name="Hostetler J."/>
            <person name="Miller J."/>
            <person name="Hammond M."/>
            <person name="Megy K."/>
            <person name="Lawson D."/>
            <person name="Kodira C."/>
            <person name="Sutton G."/>
            <person name="Meyer J."/>
            <person name="Hill C.A."/>
            <person name="Birren B."/>
            <person name="Nene V."/>
            <person name="Collins F."/>
            <person name="Alarcon-Chaidez F."/>
            <person name="Wikel S."/>
            <person name="Strausberg R."/>
        </authorList>
    </citation>
    <scope>NUCLEOTIDE SEQUENCE [LARGE SCALE GENOMIC DNA]</scope>
    <source>
        <strain evidence="7">Wikel</strain>
        <strain evidence="5">Wikel colony</strain>
    </source>
</reference>
<feature type="region of interest" description="Disordered" evidence="3">
    <location>
        <begin position="64"/>
        <end position="88"/>
    </location>
</feature>
<evidence type="ECO:0000256" key="1">
    <source>
        <dbReference type="ARBA" id="ARBA00023157"/>
    </source>
</evidence>
<dbReference type="EMBL" id="ABJB011086376">
    <property type="status" value="NOT_ANNOTATED_CDS"/>
    <property type="molecule type" value="Genomic_DNA"/>
</dbReference>
<proteinExistence type="inferred from homology"/>
<dbReference type="PANTHER" id="PTHR24256">
    <property type="entry name" value="TRYPTASE-RELATED"/>
    <property type="match status" value="1"/>
</dbReference>
<dbReference type="VEuPathDB" id="VectorBase:ISCI016417"/>
<dbReference type="InterPro" id="IPR043504">
    <property type="entry name" value="Peptidase_S1_PA_chymotrypsin"/>
</dbReference>
<accession>B7P341</accession>
<dbReference type="Proteomes" id="UP000001555">
    <property type="component" value="Unassembled WGS sequence"/>
</dbReference>
<dbReference type="SUPFAM" id="SSF50494">
    <property type="entry name" value="Trypsin-like serine proteases"/>
    <property type="match status" value="1"/>
</dbReference>
<keyword evidence="7" id="KW-1185">Reference proteome</keyword>
<evidence type="ECO:0000256" key="2">
    <source>
        <dbReference type="ARBA" id="ARBA00024195"/>
    </source>
</evidence>
<evidence type="ECO:0000313" key="7">
    <source>
        <dbReference type="Proteomes" id="UP000001555"/>
    </source>
</evidence>
<keyword evidence="5" id="KW-0378">Hydrolase</keyword>
<dbReference type="PaxDb" id="6945-B7P341"/>
<sequence>MADMAKKEEGSQAGSGYGYGYDAVHTPLPVLWMGDRGDRGPSLLGNKFDPGHGIAVDERAPREAEAMKDAAIGRQAVMADDKTPGRRDAREKEFPWMVKSIIRHTHYIYARNDIALLQLDCPFNFSKSDGRILSLPFAPRGHRVTGRVKFAGWGAEERNGPKSAVLRAGFLKISSEDTCRKTYKIYGRKQFFCAGDGGGNACTLDGGGAAVQKLSGVFVLVGISEHFGDCRKQPSLFLRIEKYYDWINENIPVLWETDIESKQTAGQRDGTAVETSAPLSEAAVAPNVANEDPAADVTMADPDDSAGGARGRSAARDERTLGMRTGEGDGRPRRTQANSSKI</sequence>
<evidence type="ECO:0000256" key="3">
    <source>
        <dbReference type="SAM" id="MobiDB-lite"/>
    </source>
</evidence>
<protein>
    <submittedName>
        <fullName evidence="5 6">Serine protease, putative</fullName>
        <ecNumber evidence="5">3.4.21.34</ecNumber>
    </submittedName>
</protein>
<dbReference type="Gene3D" id="2.40.10.10">
    <property type="entry name" value="Trypsin-like serine proteases"/>
    <property type="match status" value="1"/>
</dbReference>